<sequence>MIEVDGRAPCTEDYPSAAVAAARWSDLAKEITEAALRRDDGGPSPSSAGPGSLLILGSGIASLGFTRDAEAELRAADRVFFCVADVPTAVWLRRLRPDAFDLYVLYEDSKPRYHTYVQMTEAILHYVRAGQRVVAVFYGHPGVFVLSTHRAMKIARQEGHRAVMRAGISALDCLCADLGVDPAQPGLQTYEATDMLIRGRRLDTSMHVVLWQVGLIGDMGYRRKGFHNRNLGVLVEYLQRAYGEDYEVTHYIAARYPTMEPTIAVHRLSELTDPRVHRTVTGISSLYLPPKDGIATDMEMAVRLGLARPGDTPLPPRPLREIDQHGPRESRAVREFAGFEVPEDYQYQHPTAACDFLIQLADDIELQRRYRTDPAGALSPESFPGLSDRERRLLLTRREGAAQLAAKGAVVSDAPNERLVRGALRRVHTARQLADAITRCGRERSRRPLLAFADGLGYRVRWPSLGTAIDDVLSDSLQPWSGVYLDEASRAVLTVVGSARANGASVVFLDGVRLRDVTFVDGRLRWDGPGGVGFASLTFGCADRVRRVTGTWRTGADGPARELDAAEPTAAGPALAGWTGRYLVRSGTGPAVPVEIGVGSDGRPVLGVAGERIAGALPADGALRWAGGSVRVQAPTGQSRRLTGTIDGLGPVQGDEDPGYIAPYAGVYHVRGGGRVATLTVTAAPGRVLVGGSCLDGEHEAVFHNRELTWDSGSVRLFVDPLTGAPSLYGTLAGEIRIQGITAGGAGGTGGDEPTVWHVGAGSLPAWSLPGWAVASLRAVAEPWRPHGGLQLYSEWLKVTATHQLLRGVAERLPHLRSVVHDS</sequence>
<evidence type="ECO:0000259" key="2">
    <source>
        <dbReference type="Pfam" id="PF00590"/>
    </source>
</evidence>
<dbReference type="InterPro" id="IPR000878">
    <property type="entry name" value="4pyrrol_Mease"/>
</dbReference>
<comment type="caution">
    <text evidence="3">The sequence shown here is derived from an EMBL/GenBank/DDBJ whole genome shotgun (WGS) entry which is preliminary data.</text>
</comment>
<dbReference type="Proteomes" id="UP001183629">
    <property type="component" value="Unassembled WGS sequence"/>
</dbReference>
<name>A0AAE3ZIX0_9ACTN</name>
<evidence type="ECO:0000256" key="1">
    <source>
        <dbReference type="SAM" id="MobiDB-lite"/>
    </source>
</evidence>
<evidence type="ECO:0000313" key="4">
    <source>
        <dbReference type="Proteomes" id="UP001183629"/>
    </source>
</evidence>
<dbReference type="InterPro" id="IPR035996">
    <property type="entry name" value="4pyrrol_Methylase_sf"/>
</dbReference>
<feature type="domain" description="Tetrapyrrole methylase" evidence="2">
    <location>
        <begin position="55"/>
        <end position="191"/>
    </location>
</feature>
<gene>
    <name evidence="3" type="ORF">J2S44_001029</name>
</gene>
<dbReference type="RefSeq" id="WP_310409428.1">
    <property type="nucleotide sequence ID" value="NZ_JAVDYC010000001.1"/>
</dbReference>
<reference evidence="3 4" key="1">
    <citation type="submission" date="2023-07" db="EMBL/GenBank/DDBJ databases">
        <title>Sequencing the genomes of 1000 actinobacteria strains.</title>
        <authorList>
            <person name="Klenk H.-P."/>
        </authorList>
    </citation>
    <scope>NUCLEOTIDE SEQUENCE [LARGE SCALE GENOMIC DNA]</scope>
    <source>
        <strain evidence="3 4">DSM 44711</strain>
    </source>
</reference>
<proteinExistence type="predicted"/>
<dbReference type="AlphaFoldDB" id="A0AAE3ZIX0"/>
<protein>
    <recommendedName>
        <fullName evidence="2">Tetrapyrrole methylase domain-containing protein</fullName>
    </recommendedName>
</protein>
<feature type="compositionally biased region" description="Basic and acidic residues" evidence="1">
    <location>
        <begin position="318"/>
        <end position="327"/>
    </location>
</feature>
<dbReference type="CDD" id="cd19916">
    <property type="entry name" value="OphMA_like"/>
    <property type="match status" value="1"/>
</dbReference>
<dbReference type="Gene3D" id="3.40.1010.10">
    <property type="entry name" value="Cobalt-precorrin-4 Transmethylase, Domain 1"/>
    <property type="match status" value="1"/>
</dbReference>
<dbReference type="EMBL" id="JAVDYC010000001">
    <property type="protein sequence ID" value="MDR7320779.1"/>
    <property type="molecule type" value="Genomic_DNA"/>
</dbReference>
<evidence type="ECO:0000313" key="3">
    <source>
        <dbReference type="EMBL" id="MDR7320779.1"/>
    </source>
</evidence>
<feature type="region of interest" description="Disordered" evidence="1">
    <location>
        <begin position="307"/>
        <end position="327"/>
    </location>
</feature>
<dbReference type="Pfam" id="PF00590">
    <property type="entry name" value="TP_methylase"/>
    <property type="match status" value="1"/>
</dbReference>
<dbReference type="InterPro" id="IPR014777">
    <property type="entry name" value="4pyrrole_Mease_sub1"/>
</dbReference>
<keyword evidence="4" id="KW-1185">Reference proteome</keyword>
<dbReference type="SUPFAM" id="SSF53790">
    <property type="entry name" value="Tetrapyrrole methylase"/>
    <property type="match status" value="1"/>
</dbReference>
<organism evidence="3 4">
    <name type="scientific">Catenuloplanes niger</name>
    <dbReference type="NCBI Taxonomy" id="587534"/>
    <lineage>
        <taxon>Bacteria</taxon>
        <taxon>Bacillati</taxon>
        <taxon>Actinomycetota</taxon>
        <taxon>Actinomycetes</taxon>
        <taxon>Micromonosporales</taxon>
        <taxon>Micromonosporaceae</taxon>
        <taxon>Catenuloplanes</taxon>
    </lineage>
</organism>
<accession>A0AAE3ZIX0</accession>
<dbReference type="GO" id="GO:0008168">
    <property type="term" value="F:methyltransferase activity"/>
    <property type="evidence" value="ECO:0007669"/>
    <property type="project" value="InterPro"/>
</dbReference>